<dbReference type="Proteomes" id="UP000182101">
    <property type="component" value="Plasmid pAMCP48-600"/>
</dbReference>
<organism evidence="1 2">
    <name type="scientific">Alteromonas mediterranea</name>
    <dbReference type="NCBI Taxonomy" id="314275"/>
    <lineage>
        <taxon>Bacteria</taxon>
        <taxon>Pseudomonadati</taxon>
        <taxon>Pseudomonadota</taxon>
        <taxon>Gammaproteobacteria</taxon>
        <taxon>Alteromonadales</taxon>
        <taxon>Alteromonadaceae</taxon>
        <taxon>Alteromonas/Salinimonas group</taxon>
        <taxon>Alteromonas</taxon>
    </lineage>
</organism>
<evidence type="ECO:0000313" key="1">
    <source>
        <dbReference type="EMBL" id="APD91903.1"/>
    </source>
</evidence>
<dbReference type="AlphaFoldDB" id="A0AAC9JHQ2"/>
<proteinExistence type="predicted"/>
<gene>
    <name evidence="1" type="ORF">BM524_18460</name>
</gene>
<name>A0AAC9JHQ2_9ALTE</name>
<dbReference type="RefSeq" id="WP_071960513.1">
    <property type="nucleotide sequence ID" value="NZ_CP018025.1"/>
</dbReference>
<reference evidence="1 2" key="1">
    <citation type="submission" date="2016-11" db="EMBL/GenBank/DDBJ databases">
        <title>Networking in microbes: conjugative elements and plasmids in the genus Alteromonas.</title>
        <authorList>
            <person name="Lopez-Perez M."/>
            <person name="Ramon-Marco N."/>
            <person name="Rodriguez-Valera F."/>
        </authorList>
    </citation>
    <scope>NUCLEOTIDE SEQUENCE [LARGE SCALE GENOMIC DNA]</scope>
    <source>
        <strain evidence="1 2">CP48</strain>
        <plasmid evidence="2">pamcp48-600</plasmid>
    </source>
</reference>
<keyword evidence="1" id="KW-0614">Plasmid</keyword>
<evidence type="ECO:0000313" key="2">
    <source>
        <dbReference type="Proteomes" id="UP000182101"/>
    </source>
</evidence>
<dbReference type="EMBL" id="CP018025">
    <property type="protein sequence ID" value="APD91903.1"/>
    <property type="molecule type" value="Genomic_DNA"/>
</dbReference>
<geneLocation type="plasmid" evidence="2">
    <name>pamcp48-600</name>
</geneLocation>
<accession>A0AAC9JHQ2</accession>
<sequence length="177" mass="19367">MQNTKPQDTFTQDAMSVVGAPRYVIINGKKMSPSVLFSPALAESMLYWLSQSESYKLFGKNILDVAVVADSSRISYSRIDRMSHLAAHAGTADMGLGLATSLLVVSHAMEQILRPSRLDASFDYESLILSFRGVVARKYGDGDEVKPGDIQLNTTFYDNINGLCIKGNGVNRKGPRT</sequence>
<protein>
    <submittedName>
        <fullName evidence="1">Uncharacterized protein</fullName>
    </submittedName>
</protein>